<protein>
    <recommendedName>
        <fullName evidence="10">5-methyltetrahydropteroyltriglutamate--homocysteine methyltransferase</fullName>
        <ecNumber evidence="10">2.1.1.14</ecNumber>
    </recommendedName>
    <alternativeName>
        <fullName evidence="10">Cobalamin-independent methionine synthase</fullName>
    </alternativeName>
    <alternativeName>
        <fullName evidence="10">Methionine synthase, vitamin-B12 independent isozyme</fullName>
    </alternativeName>
</protein>
<dbReference type="GO" id="GO:0032259">
    <property type="term" value="P:methylation"/>
    <property type="evidence" value="ECO:0007669"/>
    <property type="project" value="UniProtKB-KW"/>
</dbReference>
<evidence type="ECO:0000256" key="1">
    <source>
        <dbReference type="ARBA" id="ARBA00002777"/>
    </source>
</evidence>
<dbReference type="FunFam" id="3.20.20.210:FF:000002">
    <property type="entry name" value="5-methyltetrahydropteroyltriglutamate--homocysteine methyltransferase"/>
    <property type="match status" value="1"/>
</dbReference>
<evidence type="ECO:0000256" key="4">
    <source>
        <dbReference type="ARBA" id="ARBA00022603"/>
    </source>
</evidence>
<feature type="binding site" evidence="10 11">
    <location>
        <begin position="522"/>
        <end position="523"/>
    </location>
    <ligand>
        <name>5-methyltetrahydropteroyltri-L-glutamate</name>
        <dbReference type="ChEBI" id="CHEBI:58207"/>
    </ligand>
</feature>
<keyword evidence="6 10" id="KW-0808">Transferase</keyword>
<feature type="binding site" evidence="12">
    <location>
        <position position="650"/>
    </location>
    <ligand>
        <name>Zn(2+)</name>
        <dbReference type="ChEBI" id="CHEBI:29105"/>
        <label>1</label>
        <note>catalytic</note>
    </ligand>
</feature>
<comment type="cofactor">
    <cofactor evidence="10">
        <name>Zn(2+)</name>
        <dbReference type="ChEBI" id="CHEBI:29105"/>
    </cofactor>
    <text evidence="10">Binds 1 zinc ion per subunit.</text>
</comment>
<dbReference type="GO" id="GO:0008270">
    <property type="term" value="F:zinc ion binding"/>
    <property type="evidence" value="ECO:0007669"/>
    <property type="project" value="InterPro"/>
</dbReference>
<keyword evidence="10" id="KW-0677">Repeat</keyword>
<keyword evidence="4 10" id="KW-0489">Methyltransferase</keyword>
<evidence type="ECO:0000256" key="3">
    <source>
        <dbReference type="ARBA" id="ARBA00009553"/>
    </source>
</evidence>
<evidence type="ECO:0000256" key="2">
    <source>
        <dbReference type="ARBA" id="ARBA00004681"/>
    </source>
</evidence>
<dbReference type="InterPro" id="IPR038071">
    <property type="entry name" value="UROD/MetE-like_sf"/>
</dbReference>
<feature type="binding site" evidence="10 11">
    <location>
        <position position="606"/>
    </location>
    <ligand>
        <name>L-homocysteine</name>
        <dbReference type="ChEBI" id="CHEBI:58199"/>
    </ligand>
</feature>
<comment type="catalytic activity">
    <reaction evidence="10">
        <text>5-methyltetrahydropteroyltri-L-glutamate + L-homocysteine = tetrahydropteroyltri-L-glutamate + L-methionine</text>
        <dbReference type="Rhea" id="RHEA:21196"/>
        <dbReference type="ChEBI" id="CHEBI:57844"/>
        <dbReference type="ChEBI" id="CHEBI:58140"/>
        <dbReference type="ChEBI" id="CHEBI:58199"/>
        <dbReference type="ChEBI" id="CHEBI:58207"/>
        <dbReference type="EC" id="2.1.1.14"/>
    </reaction>
</comment>
<evidence type="ECO:0000256" key="12">
    <source>
        <dbReference type="PIRSR" id="PIRSR000382-2"/>
    </source>
</evidence>
<evidence type="ECO:0000256" key="5">
    <source>
        <dbReference type="ARBA" id="ARBA00022605"/>
    </source>
</evidence>
<dbReference type="UniPathway" id="UPA00051">
    <property type="reaction ID" value="UER00082"/>
</dbReference>
<dbReference type="InterPro" id="IPR013215">
    <property type="entry name" value="Cbl-indep_Met_Synth_N"/>
</dbReference>
<feature type="binding site" evidence="10">
    <location>
        <position position="612"/>
    </location>
    <ligand>
        <name>5-methyltetrahydropteroyltri-L-glutamate</name>
        <dbReference type="ChEBI" id="CHEBI:58207"/>
    </ligand>
</feature>
<dbReference type="PIRSF" id="PIRSF000382">
    <property type="entry name" value="MeTrfase_B12_ind"/>
    <property type="match status" value="1"/>
</dbReference>
<dbReference type="RefSeq" id="WP_062422454.1">
    <property type="nucleotide sequence ID" value="NZ_BBYA01000010.1"/>
</dbReference>
<keyword evidence="5 10" id="KW-0028">Amino-acid biosynthesis</keyword>
<feature type="binding site" evidence="10">
    <location>
        <position position="117"/>
    </location>
    <ligand>
        <name>5-methyltetrahydropteroyltri-L-glutamate</name>
        <dbReference type="ChEBI" id="CHEBI:58207"/>
    </ligand>
</feature>
<feature type="binding site" evidence="10">
    <location>
        <position position="733"/>
    </location>
    <ligand>
        <name>Zn(2+)</name>
        <dbReference type="ChEBI" id="CHEBI:29105"/>
        <note>catalytic</note>
    </ligand>
</feature>
<dbReference type="Pfam" id="PF01717">
    <property type="entry name" value="Meth_synt_2"/>
    <property type="match status" value="1"/>
</dbReference>
<feature type="binding site" evidence="10 11">
    <location>
        <position position="606"/>
    </location>
    <ligand>
        <name>L-methionine</name>
        <dbReference type="ChEBI" id="CHEBI:57844"/>
    </ligand>
</feature>
<accession>A0A0P6WWQ0</accession>
<dbReference type="GO" id="GO:0003871">
    <property type="term" value="F:5-methyltetrahydropteroyltriglutamate-homocysteine S-methyltransferase activity"/>
    <property type="evidence" value="ECO:0007669"/>
    <property type="project" value="UniProtKB-UniRule"/>
</dbReference>
<comment type="similarity">
    <text evidence="3 10">Belongs to the vitamin-B12 independent methionine synthase family.</text>
</comment>
<feature type="active site" description="Proton donor" evidence="10 13">
    <location>
        <position position="701"/>
    </location>
</feature>
<evidence type="ECO:0000259" key="15">
    <source>
        <dbReference type="Pfam" id="PF08267"/>
    </source>
</evidence>
<comment type="cofactor">
    <cofactor evidence="12">
        <name>Zn(2+)</name>
        <dbReference type="ChEBI" id="CHEBI:29105"/>
    </cofactor>
    <text evidence="12">Binds 2 Zn(2+) ions per subunit.</text>
</comment>
<keyword evidence="9 10" id="KW-0486">Methionine biosynthesis</keyword>
<dbReference type="EMBL" id="LGCK01000014">
    <property type="protein sequence ID" value="KPL70553.1"/>
    <property type="molecule type" value="Genomic_DNA"/>
</dbReference>
<dbReference type="NCBIfam" id="TIGR01371">
    <property type="entry name" value="met_syn_B12ind"/>
    <property type="match status" value="1"/>
</dbReference>
<dbReference type="STRING" id="229920.ADM99_15675"/>
<dbReference type="CDD" id="cd03312">
    <property type="entry name" value="CIMS_N_terminal_like"/>
    <property type="match status" value="1"/>
</dbReference>
<feature type="domain" description="Cobalamin-independent methionine synthase MetE C-terminal/archaeal" evidence="14">
    <location>
        <begin position="433"/>
        <end position="755"/>
    </location>
</feature>
<dbReference type="InterPro" id="IPR002629">
    <property type="entry name" value="Met_Synth_C/arc"/>
</dbReference>
<dbReference type="PATRIC" id="fig|229920.5.peg.511"/>
<feature type="binding site" evidence="11">
    <location>
        <position position="19"/>
    </location>
    <ligand>
        <name>5-methyltetrahydropteroyltri-L-glutamate</name>
        <dbReference type="ChEBI" id="CHEBI:58207"/>
    </ligand>
</feature>
<reference evidence="16 17" key="1">
    <citation type="submission" date="2015-07" db="EMBL/GenBank/DDBJ databases">
        <title>Genome sequence of Leptolinea tardivitalis DSM 16556.</title>
        <authorList>
            <person name="Hemp J."/>
            <person name="Ward L.M."/>
            <person name="Pace L.A."/>
            <person name="Fischer W.W."/>
        </authorList>
    </citation>
    <scope>NUCLEOTIDE SEQUENCE [LARGE SCALE GENOMIC DNA]</scope>
    <source>
        <strain evidence="16 17">YMTK-2</strain>
    </source>
</reference>
<feature type="binding site" evidence="10">
    <location>
        <position position="648"/>
    </location>
    <ligand>
        <name>Zn(2+)</name>
        <dbReference type="ChEBI" id="CHEBI:29105"/>
        <note>catalytic</note>
    </ligand>
</feature>
<evidence type="ECO:0000256" key="13">
    <source>
        <dbReference type="PIRSR" id="PIRSR000382-3"/>
    </source>
</evidence>
<evidence type="ECO:0000313" key="17">
    <source>
        <dbReference type="Proteomes" id="UP000050430"/>
    </source>
</evidence>
<feature type="binding site" evidence="11">
    <location>
        <position position="122"/>
    </location>
    <ligand>
        <name>5-methyltetrahydropteroyltri-L-glutamate</name>
        <dbReference type="ChEBI" id="CHEBI:58207"/>
    </ligand>
</feature>
<gene>
    <name evidence="10" type="primary">metE</name>
    <name evidence="16" type="ORF">ADM99_15675</name>
</gene>
<evidence type="ECO:0000256" key="6">
    <source>
        <dbReference type="ARBA" id="ARBA00022679"/>
    </source>
</evidence>
<feature type="binding site" evidence="12">
    <location>
        <position position="648"/>
    </location>
    <ligand>
        <name>Zn(2+)</name>
        <dbReference type="ChEBI" id="CHEBI:29105"/>
        <label>1</label>
        <note>catalytic</note>
    </ligand>
</feature>
<dbReference type="InterPro" id="IPR006276">
    <property type="entry name" value="Cobalamin-indep_Met_synthase"/>
</dbReference>
<keyword evidence="7 10" id="KW-0479">Metal-binding</keyword>
<organism evidence="16 17">
    <name type="scientific">Leptolinea tardivitalis</name>
    <dbReference type="NCBI Taxonomy" id="229920"/>
    <lineage>
        <taxon>Bacteria</taxon>
        <taxon>Bacillati</taxon>
        <taxon>Chloroflexota</taxon>
        <taxon>Anaerolineae</taxon>
        <taxon>Anaerolineales</taxon>
        <taxon>Anaerolineaceae</taxon>
        <taxon>Leptolinea</taxon>
    </lineage>
</organism>
<evidence type="ECO:0000256" key="8">
    <source>
        <dbReference type="ARBA" id="ARBA00022833"/>
    </source>
</evidence>
<comment type="pathway">
    <text evidence="2 10">Amino-acid biosynthesis; L-methionine biosynthesis via de novo pathway; L-methionine from L-homocysteine (MetE route): step 1/1.</text>
</comment>
<sequence length="763" mass="86650">MSVTALPGFPRIGAHRELKFALEKYWKGKISQQELIATGVQLRGEHWRMQKERGIEVIPSNDFSFYDQVLDMTCMVGAIPERFEILRSHLNDLDLYFAMARGYQKGTEQIPAMEMTKWFDTNYHYIVPELSSDQHFTLRSTKPVDEFIEAREAGLITRPVLLGPVSYLLLSKSSAPATKTISLLTNLLPVYAEILEKLISAGAEWVQMDEPCLVTDIDSDVQGAYQTAYQYFKNYQIKIMLTTYFDGLTDVLDMAVKLPVAGLHIDLVKSPEQLERVLSATAPDKVLSLGLIDGRNVWKADLNSVLQIAQKAAARWDTTKLQISTNCSLLFCPYDLTQEENLNPELKTWLSFAIQKLDELTAINMAVNGKIDQVQEYFANNTKACEDRRTSKAIVDQNVQKRVKSIQSSDYNRQSDYCLRRKKQSQVVPLPVLPTTTIGSFPQTIEVRKQRAAFNSGMILENQYKEFVKREISNAIQIQEELNLDVLVHGEFERTDMVEFFAEKLNGFAFTENGWVQSYGSRCVRPPIIYGDVSRPKPMTVEWTTFAQSLTKKPVKGMLTGPITILFWSFVRNDQPLDVTGTQIALCLRDEVNDLESAGIKIIQIDEPALREGLPLHKSAQNQYLQWAVNCFRLACGGADDRTQIHTHMCYGEFADIMKAIVQMDADVISIEASRSGMELLKHFSDFSYPNEIGPGIYDIHSPRIPTVEEYINLITKALKVLPAEKLWINPDCGLKTRNWDEVIPALKNMIEATTQTRKKLFQ</sequence>
<dbReference type="SUPFAM" id="SSF51726">
    <property type="entry name" value="UROD/MetE-like"/>
    <property type="match status" value="2"/>
</dbReference>
<feature type="binding site" evidence="12">
    <location>
        <position position="733"/>
    </location>
    <ligand>
        <name>Zn(2+)</name>
        <dbReference type="ChEBI" id="CHEBI:29105"/>
        <label>1</label>
        <note>catalytic</note>
    </ligand>
</feature>
<evidence type="ECO:0000259" key="14">
    <source>
        <dbReference type="Pfam" id="PF01717"/>
    </source>
</evidence>
<keyword evidence="17" id="KW-1185">Reference proteome</keyword>
<dbReference type="HAMAP" id="MF_00172">
    <property type="entry name" value="Meth_synth"/>
    <property type="match status" value="1"/>
</dbReference>
<feature type="binding site" evidence="10">
    <location>
        <position position="672"/>
    </location>
    <ligand>
        <name>Zn(2+)</name>
        <dbReference type="ChEBI" id="CHEBI:29105"/>
        <note>catalytic</note>
    </ligand>
</feature>
<feature type="binding site" evidence="10 11">
    <location>
        <begin position="438"/>
        <end position="440"/>
    </location>
    <ligand>
        <name>L-methionine</name>
        <dbReference type="ChEBI" id="CHEBI:57844"/>
    </ligand>
</feature>
<dbReference type="EC" id="2.1.1.14" evidence="10"/>
<proteinExistence type="inferred from homology"/>
<feature type="binding site" evidence="10 11">
    <location>
        <begin position="438"/>
        <end position="440"/>
    </location>
    <ligand>
        <name>L-homocysteine</name>
        <dbReference type="ChEBI" id="CHEBI:58199"/>
    </ligand>
</feature>
<feature type="binding site" evidence="10 11">
    <location>
        <position position="491"/>
    </location>
    <ligand>
        <name>L-methionine</name>
        <dbReference type="ChEBI" id="CHEBI:57844"/>
    </ligand>
</feature>
<dbReference type="GO" id="GO:0009086">
    <property type="term" value="P:methionine biosynthetic process"/>
    <property type="evidence" value="ECO:0007669"/>
    <property type="project" value="UniProtKB-UniRule"/>
</dbReference>
<dbReference type="Gene3D" id="3.20.20.210">
    <property type="match status" value="2"/>
</dbReference>
<keyword evidence="8 10" id="KW-0862">Zinc</keyword>
<dbReference type="Pfam" id="PF08267">
    <property type="entry name" value="Meth_synt_1"/>
    <property type="match status" value="1"/>
</dbReference>
<feature type="binding site" evidence="10">
    <location>
        <position position="650"/>
    </location>
    <ligand>
        <name>Zn(2+)</name>
        <dbReference type="ChEBI" id="CHEBI:29105"/>
        <note>catalytic</note>
    </ligand>
</feature>
<dbReference type="OrthoDB" id="244285at2"/>
<dbReference type="AlphaFoldDB" id="A0A0P6WWQ0"/>
<evidence type="ECO:0000256" key="11">
    <source>
        <dbReference type="PIRSR" id="PIRSR000382-1"/>
    </source>
</evidence>
<evidence type="ECO:0000256" key="10">
    <source>
        <dbReference type="HAMAP-Rule" id="MF_00172"/>
    </source>
</evidence>
<evidence type="ECO:0000256" key="7">
    <source>
        <dbReference type="ARBA" id="ARBA00022723"/>
    </source>
</evidence>
<comment type="function">
    <text evidence="1 10">Catalyzes the transfer of a methyl group from 5-methyltetrahydrofolate to homocysteine resulting in methionine formation.</text>
</comment>
<evidence type="ECO:0000313" key="16">
    <source>
        <dbReference type="EMBL" id="KPL70553.1"/>
    </source>
</evidence>
<feature type="binding site" evidence="12">
    <location>
        <position position="672"/>
    </location>
    <ligand>
        <name>Zn(2+)</name>
        <dbReference type="ChEBI" id="CHEBI:29105"/>
        <label>1</label>
        <note>catalytic</note>
    </ligand>
</feature>
<feature type="domain" description="Cobalamin-independent methionine synthase MetE N-terminal" evidence="15">
    <location>
        <begin position="7"/>
        <end position="313"/>
    </location>
</feature>
<evidence type="ECO:0000256" key="9">
    <source>
        <dbReference type="ARBA" id="ARBA00023167"/>
    </source>
</evidence>
<feature type="binding site" evidence="10">
    <location>
        <position position="491"/>
    </location>
    <ligand>
        <name>L-homocysteine</name>
        <dbReference type="ChEBI" id="CHEBI:58199"/>
    </ligand>
</feature>
<dbReference type="NCBIfam" id="NF003556">
    <property type="entry name" value="PRK05222.1"/>
    <property type="match status" value="1"/>
</dbReference>
<dbReference type="Proteomes" id="UP000050430">
    <property type="component" value="Unassembled WGS sequence"/>
</dbReference>
<comment type="caution">
    <text evidence="16">The sequence shown here is derived from an EMBL/GenBank/DDBJ whole genome shotgun (WGS) entry which is preliminary data.</text>
</comment>
<name>A0A0P6WWQ0_9CHLR</name>
<dbReference type="PANTHER" id="PTHR30519">
    <property type="entry name" value="5-METHYLTETRAHYDROPTEROYLTRIGLUTAMATE--HOMOCYSTEINE METHYLTRANSFERASE"/>
    <property type="match status" value="1"/>
</dbReference>
<feature type="binding site" evidence="10">
    <location>
        <begin position="16"/>
        <end position="19"/>
    </location>
    <ligand>
        <name>5-methyltetrahydropteroyltri-L-glutamate</name>
        <dbReference type="ChEBI" id="CHEBI:58207"/>
    </ligand>
</feature>
<feature type="binding site" evidence="10 11">
    <location>
        <position position="568"/>
    </location>
    <ligand>
        <name>5-methyltetrahydropteroyltri-L-glutamate</name>
        <dbReference type="ChEBI" id="CHEBI:58207"/>
    </ligand>
</feature>
<dbReference type="CDD" id="cd03311">
    <property type="entry name" value="CIMS_C_terminal_like"/>
    <property type="match status" value="1"/>
</dbReference>